<feature type="signal peptide" evidence="8">
    <location>
        <begin position="1"/>
        <end position="21"/>
    </location>
</feature>
<name>A0A803U1I7_ANOCA</name>
<evidence type="ECO:0000313" key="10">
    <source>
        <dbReference type="Ensembl" id="ENSACAP00000041327.1"/>
    </source>
</evidence>
<dbReference type="GO" id="GO:0005886">
    <property type="term" value="C:plasma membrane"/>
    <property type="evidence" value="ECO:0007669"/>
    <property type="project" value="UniProtKB-SubCell"/>
</dbReference>
<evidence type="ECO:0000256" key="8">
    <source>
        <dbReference type="SAM" id="SignalP"/>
    </source>
</evidence>
<dbReference type="SUPFAM" id="SSF48726">
    <property type="entry name" value="Immunoglobulin"/>
    <property type="match status" value="1"/>
</dbReference>
<comment type="subcellular location">
    <subcellularLocation>
        <location evidence="1">Cell membrane</location>
    </subcellularLocation>
</comment>
<reference evidence="10" key="1">
    <citation type="submission" date="2009-12" db="EMBL/GenBank/DDBJ databases">
        <title>The Genome Sequence of Anolis carolinensis (Green Anole Lizard).</title>
        <authorList>
            <consortium name="The Genome Sequencing Platform"/>
            <person name="Di Palma F."/>
            <person name="Alfoldi J."/>
            <person name="Heiman D."/>
            <person name="Young S."/>
            <person name="Grabherr M."/>
            <person name="Johnson J."/>
            <person name="Lander E.S."/>
            <person name="Lindblad-Toh K."/>
        </authorList>
    </citation>
    <scope>NUCLEOTIDE SEQUENCE [LARGE SCALE GENOMIC DNA]</scope>
    <source>
        <strain evidence="10">JBL SC #1</strain>
    </source>
</reference>
<keyword evidence="4" id="KW-0391">Immunity</keyword>
<dbReference type="AlphaFoldDB" id="A0A803U1I7"/>
<dbReference type="Proteomes" id="UP000001646">
    <property type="component" value="Unplaced"/>
</dbReference>
<reference evidence="10" key="2">
    <citation type="submission" date="2025-08" db="UniProtKB">
        <authorList>
            <consortium name="Ensembl"/>
        </authorList>
    </citation>
    <scope>IDENTIFICATION</scope>
</reference>
<dbReference type="InterPro" id="IPR007110">
    <property type="entry name" value="Ig-like_dom"/>
</dbReference>
<evidence type="ECO:0000256" key="7">
    <source>
        <dbReference type="ARBA" id="ARBA00023180"/>
    </source>
</evidence>
<feature type="chain" id="PRO_5032438011" evidence="8">
    <location>
        <begin position="22"/>
        <end position="114"/>
    </location>
</feature>
<dbReference type="GeneTree" id="ENSGT00940000163224"/>
<protein>
    <submittedName>
        <fullName evidence="10">T cell receptor alpha variable 39</fullName>
    </submittedName>
</protein>
<dbReference type="GO" id="GO:0002376">
    <property type="term" value="P:immune system process"/>
    <property type="evidence" value="ECO:0007669"/>
    <property type="project" value="UniProtKB-KW"/>
</dbReference>
<dbReference type="Ensembl" id="ENSACAT00000049535.1">
    <property type="protein sequence ID" value="ENSACAP00000041327.1"/>
    <property type="gene ID" value="ENSACAG00000038138.1"/>
</dbReference>
<keyword evidence="3 8" id="KW-0732">Signal</keyword>
<dbReference type="GO" id="GO:0009617">
    <property type="term" value="P:response to bacterium"/>
    <property type="evidence" value="ECO:0000318"/>
    <property type="project" value="GO_Central"/>
</dbReference>
<dbReference type="Pfam" id="PF07686">
    <property type="entry name" value="V-set"/>
    <property type="match status" value="1"/>
</dbReference>
<dbReference type="PROSITE" id="PS50835">
    <property type="entry name" value="IG_LIKE"/>
    <property type="match status" value="1"/>
</dbReference>
<feature type="domain" description="Ig-like" evidence="9">
    <location>
        <begin position="36"/>
        <end position="114"/>
    </location>
</feature>
<gene>
    <name evidence="10" type="primary">TRAV39</name>
</gene>
<accession>A0A803U1I7</accession>
<evidence type="ECO:0000256" key="6">
    <source>
        <dbReference type="ARBA" id="ARBA00023157"/>
    </source>
</evidence>
<evidence type="ECO:0000313" key="11">
    <source>
        <dbReference type="Proteomes" id="UP000001646"/>
    </source>
</evidence>
<proteinExistence type="predicted"/>
<dbReference type="InterPro" id="IPR052051">
    <property type="entry name" value="TCR_complex_component"/>
</dbReference>
<organism evidence="10 11">
    <name type="scientific">Anolis carolinensis</name>
    <name type="common">Green anole</name>
    <name type="synonym">American chameleon</name>
    <dbReference type="NCBI Taxonomy" id="28377"/>
    <lineage>
        <taxon>Eukaryota</taxon>
        <taxon>Metazoa</taxon>
        <taxon>Chordata</taxon>
        <taxon>Craniata</taxon>
        <taxon>Vertebrata</taxon>
        <taxon>Euteleostomi</taxon>
        <taxon>Lepidosauria</taxon>
        <taxon>Squamata</taxon>
        <taxon>Bifurcata</taxon>
        <taxon>Unidentata</taxon>
        <taxon>Episquamata</taxon>
        <taxon>Toxicofera</taxon>
        <taxon>Iguania</taxon>
        <taxon>Dactyloidae</taxon>
        <taxon>Anolis</taxon>
    </lineage>
</organism>
<evidence type="ECO:0000256" key="4">
    <source>
        <dbReference type="ARBA" id="ARBA00022859"/>
    </source>
</evidence>
<keyword evidence="11" id="KW-1185">Reference proteome</keyword>
<evidence type="ECO:0000256" key="2">
    <source>
        <dbReference type="ARBA" id="ARBA00022475"/>
    </source>
</evidence>
<dbReference type="InterPro" id="IPR036179">
    <property type="entry name" value="Ig-like_dom_sf"/>
</dbReference>
<evidence type="ECO:0000256" key="3">
    <source>
        <dbReference type="ARBA" id="ARBA00022729"/>
    </source>
</evidence>
<dbReference type="InterPro" id="IPR013783">
    <property type="entry name" value="Ig-like_fold"/>
</dbReference>
<keyword evidence="7" id="KW-0325">Glycoprotein</keyword>
<reference evidence="10" key="3">
    <citation type="submission" date="2025-09" db="UniProtKB">
        <authorList>
            <consortium name="Ensembl"/>
        </authorList>
    </citation>
    <scope>IDENTIFICATION</scope>
</reference>
<dbReference type="PANTHER" id="PTHR19433">
    <property type="entry name" value="T-CELL RECEPTOR ALPHA CHAIN V REGION-RELATED"/>
    <property type="match status" value="1"/>
</dbReference>
<evidence type="ECO:0000256" key="1">
    <source>
        <dbReference type="ARBA" id="ARBA00004236"/>
    </source>
</evidence>
<evidence type="ECO:0000256" key="5">
    <source>
        <dbReference type="ARBA" id="ARBA00023136"/>
    </source>
</evidence>
<dbReference type="InParanoid" id="A0A803U1I7"/>
<dbReference type="Gene3D" id="2.60.40.10">
    <property type="entry name" value="Immunoglobulins"/>
    <property type="match status" value="1"/>
</dbReference>
<evidence type="ECO:0000259" key="9">
    <source>
        <dbReference type="PROSITE" id="PS50835"/>
    </source>
</evidence>
<sequence>GKGLRLLGMVVLFLSYLEVRCQDKVHQEEWKVSQVGENCTITCRYETANFYSLHWYRQYLGEKPTYLFQIVSDKVRQEPNFSAELDKKNRSSQLHVTSVEFGNAATYFCALEAQ</sequence>
<keyword evidence="2" id="KW-1003">Cell membrane</keyword>
<dbReference type="PANTHER" id="PTHR19433:SF85">
    <property type="entry name" value="T CELL RECEPTOR ALPHA VARIABLE 17-RELATED"/>
    <property type="match status" value="1"/>
</dbReference>
<keyword evidence="6" id="KW-1015">Disulfide bond</keyword>
<dbReference type="InterPro" id="IPR013106">
    <property type="entry name" value="Ig_V-set"/>
</dbReference>
<keyword evidence="5" id="KW-0472">Membrane</keyword>